<dbReference type="AlphaFoldDB" id="A0A6J5TYT0"/>
<evidence type="ECO:0000313" key="2">
    <source>
        <dbReference type="EMBL" id="CAB4269240.1"/>
    </source>
</evidence>
<evidence type="ECO:0000313" key="3">
    <source>
        <dbReference type="Proteomes" id="UP000507222"/>
    </source>
</evidence>
<dbReference type="EMBL" id="CAEKDK010000002">
    <property type="protein sequence ID" value="CAB4268897.1"/>
    <property type="molecule type" value="Genomic_DNA"/>
</dbReference>
<evidence type="ECO:0000313" key="1">
    <source>
        <dbReference type="EMBL" id="CAB4268897.1"/>
    </source>
</evidence>
<protein>
    <submittedName>
        <fullName evidence="2">Uncharacterized protein</fullName>
    </submittedName>
</protein>
<reference evidence="2 3" key="1">
    <citation type="submission" date="2020-05" db="EMBL/GenBank/DDBJ databases">
        <authorList>
            <person name="Campoy J."/>
            <person name="Schneeberger K."/>
            <person name="Spophaly S."/>
        </authorList>
    </citation>
    <scope>NUCLEOTIDE SEQUENCE [LARGE SCALE GENOMIC DNA]</scope>
    <source>
        <strain evidence="2">PruArmRojPasFocal</strain>
    </source>
</reference>
<gene>
    <name evidence="1" type="ORF">CURHAP_LOCUS13601</name>
    <name evidence="2" type="ORF">CURHAP_LOCUS14632</name>
</gene>
<sequence>MLISSSNTEAKWCRHCNAEMVKLISNSERNLGRPYWKCFTTYVNIIFPNLGATRFSGYEWVIAANTPTEFDIQNQVDVKVLNAYAELPISLQQLYSELQPIEGHDVMVNLGQVYIRGQKFAVFEDVHPTVAPET</sequence>
<accession>A0A6J5TYT0</accession>
<dbReference type="Proteomes" id="UP000507222">
    <property type="component" value="Unassembled WGS sequence"/>
</dbReference>
<proteinExistence type="predicted"/>
<dbReference type="EMBL" id="CAEKDK010000002">
    <property type="protein sequence ID" value="CAB4269240.1"/>
    <property type="molecule type" value="Genomic_DNA"/>
</dbReference>
<organism evidence="2 3">
    <name type="scientific">Prunus armeniaca</name>
    <name type="common">Apricot</name>
    <name type="synonym">Armeniaca vulgaris</name>
    <dbReference type="NCBI Taxonomy" id="36596"/>
    <lineage>
        <taxon>Eukaryota</taxon>
        <taxon>Viridiplantae</taxon>
        <taxon>Streptophyta</taxon>
        <taxon>Embryophyta</taxon>
        <taxon>Tracheophyta</taxon>
        <taxon>Spermatophyta</taxon>
        <taxon>Magnoliopsida</taxon>
        <taxon>eudicotyledons</taxon>
        <taxon>Gunneridae</taxon>
        <taxon>Pentapetalae</taxon>
        <taxon>rosids</taxon>
        <taxon>fabids</taxon>
        <taxon>Rosales</taxon>
        <taxon>Rosaceae</taxon>
        <taxon>Amygdaloideae</taxon>
        <taxon>Amygdaleae</taxon>
        <taxon>Prunus</taxon>
    </lineage>
</organism>
<name>A0A6J5TYT0_PRUAR</name>